<feature type="compositionally biased region" description="Basic and acidic residues" evidence="1">
    <location>
        <begin position="538"/>
        <end position="552"/>
    </location>
</feature>
<dbReference type="Proteomes" id="UP000593566">
    <property type="component" value="Unassembled WGS sequence"/>
</dbReference>
<evidence type="ECO:0000256" key="1">
    <source>
        <dbReference type="SAM" id="MobiDB-lite"/>
    </source>
</evidence>
<dbReference type="Pfam" id="PF07890">
    <property type="entry name" value="Rrp15p"/>
    <property type="match status" value="1"/>
</dbReference>
<name>A0A8H6C8K9_9LECA</name>
<feature type="compositionally biased region" description="Low complexity" evidence="1">
    <location>
        <begin position="377"/>
        <end position="390"/>
    </location>
</feature>
<dbReference type="EMBL" id="JACCJB010000021">
    <property type="protein sequence ID" value="KAF6218860.1"/>
    <property type="molecule type" value="Genomic_DNA"/>
</dbReference>
<accession>A0A8H6C8K9</accession>
<feature type="compositionally biased region" description="Polar residues" evidence="1">
    <location>
        <begin position="92"/>
        <end position="102"/>
    </location>
</feature>
<gene>
    <name evidence="2" type="ORF">HO133_005403</name>
</gene>
<dbReference type="RefSeq" id="XP_037148295.1">
    <property type="nucleotide sequence ID" value="XM_037296313.1"/>
</dbReference>
<dbReference type="AlphaFoldDB" id="A0A8H6C8K9"/>
<dbReference type="GeneID" id="59333809"/>
<feature type="region of interest" description="Disordered" evidence="1">
    <location>
        <begin position="177"/>
        <end position="404"/>
    </location>
</feature>
<feature type="region of interest" description="Disordered" evidence="1">
    <location>
        <begin position="57"/>
        <end position="110"/>
    </location>
</feature>
<feature type="compositionally biased region" description="Low complexity" evidence="1">
    <location>
        <begin position="280"/>
        <end position="298"/>
    </location>
</feature>
<sequence length="614" mass="66059">MAFINAKKRKLAEDTHSAKIFNKSHKRHHSHHAPLLSTDYQATMQLRNHETGKVANTANLTNNNNRKQNMGSDIPEVSANEISGKNLRNRKVTVNSEPTKPKSNTHREQPVIAETLDFPADEATSLSLEKAKAKLRNTLEAHRAKSKIHGNTTDSSADEAPALALKTFKVKPINTSKADSVKEAAKHRQLTSKISDSSADEALAANIKMAKAKPTNTSKAPPTKTVSKQQKASGKASSHSADQAPAVEPTKAGSSKMIAQKEKVSSSEPSSLDDVDISIADPTDAGADAASTSTSEEVSGGEDGSEEGDEENKEYSEEEHYEDEAGSSSPAIDEFASDVENYPRSDDELSPSESEGEVLRAARFEAEAESITSSEKSMASDAGFGSFGSDGESHPDNKKKETFKADDASAFASSMSAILGNKLTTTQRANPILARSADAKEADEALLDLKLGRKAKTEIRRKHQEKLLKEIHGEGAGDMVGSIADIEDPEDYGTVFAYQQREKGLRKTAEKGVVKMFNAFTHVRGKTVEAKGMVGSRAQKEGKATEMTKEGWLDYVGQGGEGTTEEEGLGKVAGENSLSELGEEDKIEKQSELGKKGESGPKGKLGKKRAWEEE</sequence>
<dbReference type="GO" id="GO:0006364">
    <property type="term" value="P:rRNA processing"/>
    <property type="evidence" value="ECO:0007669"/>
    <property type="project" value="InterPro"/>
</dbReference>
<feature type="compositionally biased region" description="Polar residues" evidence="1">
    <location>
        <begin position="214"/>
        <end position="226"/>
    </location>
</feature>
<comment type="caution">
    <text evidence="2">The sequence shown here is derived from an EMBL/GenBank/DDBJ whole genome shotgun (WGS) entry which is preliminary data.</text>
</comment>
<evidence type="ECO:0000313" key="3">
    <source>
        <dbReference type="Proteomes" id="UP000593566"/>
    </source>
</evidence>
<evidence type="ECO:0000313" key="2">
    <source>
        <dbReference type="EMBL" id="KAF6218860.1"/>
    </source>
</evidence>
<organism evidence="2 3">
    <name type="scientific">Letharia lupina</name>
    <dbReference type="NCBI Taxonomy" id="560253"/>
    <lineage>
        <taxon>Eukaryota</taxon>
        <taxon>Fungi</taxon>
        <taxon>Dikarya</taxon>
        <taxon>Ascomycota</taxon>
        <taxon>Pezizomycotina</taxon>
        <taxon>Lecanoromycetes</taxon>
        <taxon>OSLEUM clade</taxon>
        <taxon>Lecanoromycetidae</taxon>
        <taxon>Lecanorales</taxon>
        <taxon>Lecanorineae</taxon>
        <taxon>Parmeliaceae</taxon>
        <taxon>Letharia</taxon>
    </lineage>
</organism>
<proteinExistence type="predicted"/>
<reference evidence="2 3" key="1">
    <citation type="journal article" date="2020" name="Genomics">
        <title>Complete, high-quality genomes from long-read metagenomic sequencing of two wolf lichen thalli reveals enigmatic genome architecture.</title>
        <authorList>
            <person name="McKenzie S.K."/>
            <person name="Walston R.F."/>
            <person name="Allen J.L."/>
        </authorList>
    </citation>
    <scope>NUCLEOTIDE SEQUENCE [LARGE SCALE GENOMIC DNA]</scope>
    <source>
        <strain evidence="2">WasteWater1</strain>
    </source>
</reference>
<feature type="compositionally biased region" description="Basic and acidic residues" evidence="1">
    <location>
        <begin position="357"/>
        <end position="366"/>
    </location>
</feature>
<protein>
    <submittedName>
        <fullName evidence="2">Uncharacterized protein</fullName>
    </submittedName>
</protein>
<feature type="compositionally biased region" description="Acidic residues" evidence="1">
    <location>
        <begin position="299"/>
        <end position="325"/>
    </location>
</feature>
<dbReference type="InterPro" id="IPR012459">
    <property type="entry name" value="Rrp15"/>
</dbReference>
<keyword evidence="3" id="KW-1185">Reference proteome</keyword>
<feature type="region of interest" description="Disordered" evidence="1">
    <location>
        <begin position="532"/>
        <end position="614"/>
    </location>
</feature>
<feature type="compositionally biased region" description="Low complexity" evidence="1">
    <location>
        <begin position="227"/>
        <end position="241"/>
    </location>
</feature>
<feature type="compositionally biased region" description="Basic and acidic residues" evidence="1">
    <location>
        <begin position="391"/>
        <end position="404"/>
    </location>
</feature>
<feature type="compositionally biased region" description="Basic and acidic residues" evidence="1">
    <location>
        <begin position="584"/>
        <end position="601"/>
    </location>
</feature>